<dbReference type="PANTHER" id="PTHR12636:SF12">
    <property type="entry name" value="RIBOSOMAL RNA SMALL SUBUNIT METHYLTRANSFERASE NEP1-LIKE"/>
    <property type="match status" value="1"/>
</dbReference>
<keyword evidence="6" id="KW-0808">Transferase</keyword>
<dbReference type="Proteomes" id="UP000823749">
    <property type="component" value="Chromosome 9"/>
</dbReference>
<comment type="similarity">
    <text evidence="2">Belongs to the class IV-like SAM-binding methyltransferase superfamily. RNA methyltransferase NEP1 family.</text>
</comment>
<evidence type="ECO:0000256" key="1">
    <source>
        <dbReference type="ARBA" id="ARBA00004604"/>
    </source>
</evidence>
<evidence type="ECO:0000256" key="4">
    <source>
        <dbReference type="ARBA" id="ARBA00022552"/>
    </source>
</evidence>
<keyword evidence="8" id="KW-0699">rRNA-binding</keyword>
<name>A0AAV6IWI7_9ERIC</name>
<comment type="caution">
    <text evidence="12">The sequence shown here is derived from an EMBL/GenBank/DDBJ whole genome shotgun (WGS) entry which is preliminary data.</text>
</comment>
<evidence type="ECO:0000256" key="10">
    <source>
        <dbReference type="ARBA" id="ARBA00023242"/>
    </source>
</evidence>
<gene>
    <name evidence="12" type="ORF">RHGRI_026472</name>
</gene>
<evidence type="ECO:0008006" key="14">
    <source>
        <dbReference type="Google" id="ProtNLM"/>
    </source>
</evidence>
<evidence type="ECO:0000313" key="13">
    <source>
        <dbReference type="Proteomes" id="UP000823749"/>
    </source>
</evidence>
<evidence type="ECO:0000256" key="3">
    <source>
        <dbReference type="ARBA" id="ARBA00022517"/>
    </source>
</evidence>
<dbReference type="GO" id="GO:0019843">
    <property type="term" value="F:rRNA binding"/>
    <property type="evidence" value="ECO:0007669"/>
    <property type="project" value="UniProtKB-KW"/>
</dbReference>
<dbReference type="GO" id="GO:0070475">
    <property type="term" value="P:rRNA base methylation"/>
    <property type="evidence" value="ECO:0007669"/>
    <property type="project" value="InterPro"/>
</dbReference>
<feature type="region of interest" description="Disordered" evidence="11">
    <location>
        <begin position="1"/>
        <end position="21"/>
    </location>
</feature>
<dbReference type="EMBL" id="JACTNZ010000009">
    <property type="protein sequence ID" value="KAG5531872.1"/>
    <property type="molecule type" value="Genomic_DNA"/>
</dbReference>
<evidence type="ECO:0000256" key="9">
    <source>
        <dbReference type="ARBA" id="ARBA00022884"/>
    </source>
</evidence>
<dbReference type="GO" id="GO:0032040">
    <property type="term" value="C:small-subunit processome"/>
    <property type="evidence" value="ECO:0007669"/>
    <property type="project" value="TreeGrafter"/>
</dbReference>
<keyword evidence="7" id="KW-0949">S-adenosyl-L-methionine</keyword>
<keyword evidence="13" id="KW-1185">Reference proteome</keyword>
<dbReference type="PANTHER" id="PTHR12636">
    <property type="entry name" value="NEP1/MRA1"/>
    <property type="match status" value="1"/>
</dbReference>
<dbReference type="GO" id="GO:0070037">
    <property type="term" value="F:rRNA (pseudouridine) methyltransferase activity"/>
    <property type="evidence" value="ECO:0007669"/>
    <property type="project" value="InterPro"/>
</dbReference>
<keyword evidence="9" id="KW-0694">RNA-binding</keyword>
<evidence type="ECO:0000313" key="12">
    <source>
        <dbReference type="EMBL" id="KAG5531872.1"/>
    </source>
</evidence>
<dbReference type="SUPFAM" id="SSF75217">
    <property type="entry name" value="alpha/beta knot"/>
    <property type="match status" value="1"/>
</dbReference>
<keyword evidence="5" id="KW-0489">Methyltransferase</keyword>
<evidence type="ECO:0000256" key="11">
    <source>
        <dbReference type="SAM" id="MobiDB-lite"/>
    </source>
</evidence>
<comment type="subcellular location">
    <subcellularLocation>
        <location evidence="1">Nucleus</location>
        <location evidence="1">Nucleolus</location>
    </subcellularLocation>
</comment>
<organism evidence="12 13">
    <name type="scientific">Rhododendron griersonianum</name>
    <dbReference type="NCBI Taxonomy" id="479676"/>
    <lineage>
        <taxon>Eukaryota</taxon>
        <taxon>Viridiplantae</taxon>
        <taxon>Streptophyta</taxon>
        <taxon>Embryophyta</taxon>
        <taxon>Tracheophyta</taxon>
        <taxon>Spermatophyta</taxon>
        <taxon>Magnoliopsida</taxon>
        <taxon>eudicotyledons</taxon>
        <taxon>Gunneridae</taxon>
        <taxon>Pentapetalae</taxon>
        <taxon>asterids</taxon>
        <taxon>Ericales</taxon>
        <taxon>Ericaceae</taxon>
        <taxon>Ericoideae</taxon>
        <taxon>Rhodoreae</taxon>
        <taxon>Rhododendron</taxon>
    </lineage>
</organism>
<feature type="compositionally biased region" description="Basic and acidic residues" evidence="11">
    <location>
        <begin position="12"/>
        <end position="21"/>
    </location>
</feature>
<dbReference type="InterPro" id="IPR005304">
    <property type="entry name" value="Rbsml_bgen_MeTrfase_EMG1/NEP1"/>
</dbReference>
<dbReference type="CDD" id="cd18088">
    <property type="entry name" value="Nep1-like"/>
    <property type="match status" value="1"/>
</dbReference>
<reference evidence="12" key="1">
    <citation type="submission" date="2020-08" db="EMBL/GenBank/DDBJ databases">
        <title>Plant Genome Project.</title>
        <authorList>
            <person name="Zhang R.-G."/>
        </authorList>
    </citation>
    <scope>NUCLEOTIDE SEQUENCE</scope>
    <source>
        <strain evidence="12">WSP0</strain>
        <tissue evidence="12">Leaf</tissue>
    </source>
</reference>
<dbReference type="AlphaFoldDB" id="A0AAV6IWI7"/>
<evidence type="ECO:0000256" key="8">
    <source>
        <dbReference type="ARBA" id="ARBA00022730"/>
    </source>
</evidence>
<keyword evidence="3" id="KW-0690">Ribosome biogenesis</keyword>
<dbReference type="FunFam" id="3.40.1280.10:FF:000003">
    <property type="entry name" value="Ribosomal RNA small subunit methyltransferase"/>
    <property type="match status" value="1"/>
</dbReference>
<dbReference type="InterPro" id="IPR029026">
    <property type="entry name" value="tRNA_m1G_MTases_N"/>
</dbReference>
<dbReference type="Gene3D" id="3.40.1280.10">
    <property type="match status" value="1"/>
</dbReference>
<evidence type="ECO:0000256" key="6">
    <source>
        <dbReference type="ARBA" id="ARBA00022679"/>
    </source>
</evidence>
<accession>A0AAV6IWI7</accession>
<keyword evidence="4" id="KW-0698">rRNA processing</keyword>
<evidence type="ECO:0000256" key="5">
    <source>
        <dbReference type="ARBA" id="ARBA00022603"/>
    </source>
</evidence>
<protein>
    <recommendedName>
        <fullName evidence="14">Ribosomal RNA small subunit methyltransferase NEP1</fullName>
    </recommendedName>
</protein>
<dbReference type="InterPro" id="IPR029028">
    <property type="entry name" value="Alpha/beta_knot_MTases"/>
</dbReference>
<evidence type="ECO:0000256" key="7">
    <source>
        <dbReference type="ARBA" id="ARBA00022691"/>
    </source>
</evidence>
<proteinExistence type="inferred from homology"/>
<keyword evidence="10" id="KW-0539">Nucleus</keyword>
<evidence type="ECO:0000256" key="2">
    <source>
        <dbReference type="ARBA" id="ARBA00008115"/>
    </source>
</evidence>
<dbReference type="Pfam" id="PF03587">
    <property type="entry name" value="EMG1"/>
    <property type="match status" value="1"/>
</dbReference>
<sequence length="299" mass="33767">MHGQGCTRKGRKERDKEARREEKFIRVGLEQREIKGICLVQEMGDEVERRKEDDAVRVLRGNDEREKDDDHSLVPLLPGIPLAPSSRDPKPPRVIFVLEKASLVPAYVGRSYQILNPDEHADFLRKKNMNPYDHRPDIIHEALLQIMGSRLCMAGGVQVIYIKTVHGVLIKVEPHTHIPKTLGPFCAMMSQLLQKLSIKARGKGEKLLRLVENPVTKYLPLNSHIIGLSFSSKKAVRIRDYIGNICNDQSLVFVVGAMAHGKIDCDYINDFLSVSGLPLSAAVCLRRICIAVERQRKIL</sequence>